<dbReference type="NCBIfam" id="TIGR00449">
    <property type="entry name" value="tgt_general"/>
    <property type="match status" value="3"/>
</dbReference>
<dbReference type="Pfam" id="PF01702">
    <property type="entry name" value="TGT"/>
    <property type="match status" value="2"/>
</dbReference>
<dbReference type="PANTHER" id="PTHR43530:SF1">
    <property type="entry name" value="QUEUINE TRNA-RIBOSYLTRANSFERASE CATALYTIC SUBUNIT 1"/>
    <property type="match status" value="1"/>
</dbReference>
<dbReference type="WBParaSite" id="ALUE_0001021501-mRNA-1">
    <property type="protein sequence ID" value="ALUE_0001021501-mRNA-1"/>
    <property type="gene ID" value="ALUE_0001021501"/>
</dbReference>
<keyword evidence="3" id="KW-1185">Reference proteome</keyword>
<dbReference type="InterPro" id="IPR002616">
    <property type="entry name" value="tRNA_ribo_trans-like"/>
</dbReference>
<dbReference type="InterPro" id="IPR036511">
    <property type="entry name" value="TGT-like_sf"/>
</dbReference>
<evidence type="ECO:0000313" key="4">
    <source>
        <dbReference type="WBParaSite" id="ALUE_0001021501-mRNA-1"/>
    </source>
</evidence>
<name>A0A9J2PJM0_ASCLU</name>
<dbReference type="PANTHER" id="PTHR43530">
    <property type="entry name" value="QUEUINE TRNA-RIBOSYLTRANSFERASE CATALYTIC SUBUNIT 1"/>
    <property type="match status" value="1"/>
</dbReference>
<dbReference type="GO" id="GO:0008479">
    <property type="term" value="F:tRNA-guanosine(34) queuine transglycosylase activity"/>
    <property type="evidence" value="ECO:0007669"/>
    <property type="project" value="TreeGrafter"/>
</dbReference>
<organism evidence="3 4">
    <name type="scientific">Ascaris lumbricoides</name>
    <name type="common">Giant roundworm</name>
    <dbReference type="NCBI Taxonomy" id="6252"/>
    <lineage>
        <taxon>Eukaryota</taxon>
        <taxon>Metazoa</taxon>
        <taxon>Ecdysozoa</taxon>
        <taxon>Nematoda</taxon>
        <taxon>Chromadorea</taxon>
        <taxon>Rhabditida</taxon>
        <taxon>Spirurina</taxon>
        <taxon>Ascaridomorpha</taxon>
        <taxon>Ascaridoidea</taxon>
        <taxon>Ascarididae</taxon>
        <taxon>Ascaris</taxon>
    </lineage>
</organism>
<feature type="domain" description="tRNA-guanine(15) transglycosylase-like" evidence="2">
    <location>
        <begin position="178"/>
        <end position="325"/>
    </location>
</feature>
<evidence type="ECO:0000259" key="2">
    <source>
        <dbReference type="Pfam" id="PF01702"/>
    </source>
</evidence>
<proteinExistence type="predicted"/>
<keyword evidence="1" id="KW-0862">Zinc</keyword>
<reference evidence="4" key="1">
    <citation type="submission" date="2023-03" db="UniProtKB">
        <authorList>
            <consortium name="WormBaseParasite"/>
        </authorList>
    </citation>
    <scope>IDENTIFICATION</scope>
</reference>
<dbReference type="GO" id="GO:0006400">
    <property type="term" value="P:tRNA modification"/>
    <property type="evidence" value="ECO:0007669"/>
    <property type="project" value="InterPro"/>
</dbReference>
<evidence type="ECO:0000256" key="1">
    <source>
        <dbReference type="ARBA" id="ARBA00022833"/>
    </source>
</evidence>
<dbReference type="SUPFAM" id="SSF51713">
    <property type="entry name" value="tRNA-guanine transglycosylase"/>
    <property type="match status" value="1"/>
</dbReference>
<dbReference type="AlphaFoldDB" id="A0A9J2PJM0"/>
<protein>
    <submittedName>
        <fullName evidence="4">tRNA-guanine(15) transglycosylase-like domain-containing protein</fullName>
    </submittedName>
</protein>
<dbReference type="Gene3D" id="3.20.20.105">
    <property type="entry name" value="Queuine tRNA-ribosyltransferase-like"/>
    <property type="match status" value="3"/>
</dbReference>
<evidence type="ECO:0000313" key="3">
    <source>
        <dbReference type="Proteomes" id="UP000036681"/>
    </source>
</evidence>
<dbReference type="Proteomes" id="UP000036681">
    <property type="component" value="Unplaced"/>
</dbReference>
<feature type="domain" description="tRNA-guanine(15) transglycosylase-like" evidence="2">
    <location>
        <begin position="1"/>
        <end position="103"/>
    </location>
</feature>
<accession>A0A9J2PJM0</accession>
<dbReference type="GO" id="GO:0005829">
    <property type="term" value="C:cytosol"/>
    <property type="evidence" value="ECO:0007669"/>
    <property type="project" value="TreeGrafter"/>
</dbReference>
<sequence>MPVGTQGTMKGLLPEQLLQMDCRILLCNTYHLGHRPGHELVRKAGGLHEMINWPRSILTDSGGFQMVSLNNLMSADERGVQFESPHTGQLTHLTPEHCIEIQMVSLNNLMSADERGVQFESPHTGQLTHLTPEHCIEIQEHLGADIVMQLDHVIHVLTDGPVVKEAMQRSVRLRYRYSEEKNCFWRIVALCCEKLPEHMPRYVMGVGWPTDLVICSLLGADMFDCVYPTRTARFGSALVRRGGLMHLTRNEYAEDFSPIDDRCTCYSCRNYTRAYIHAVINQESLGCHLLSLHNIQHQLDLMHRVRDAIENDCVEPFLREFLEEQFEQGEVPNWVREAIAYMNYII</sequence>